<keyword evidence="5 7" id="KW-1133">Transmembrane helix</keyword>
<feature type="transmembrane region" description="Helical" evidence="7">
    <location>
        <begin position="173"/>
        <end position="192"/>
    </location>
</feature>
<evidence type="ECO:0000256" key="4">
    <source>
        <dbReference type="ARBA" id="ARBA00022692"/>
    </source>
</evidence>
<evidence type="ECO:0000256" key="5">
    <source>
        <dbReference type="ARBA" id="ARBA00022989"/>
    </source>
</evidence>
<gene>
    <name evidence="9" type="ORF">FHU39_002577</name>
</gene>
<organism evidence="9 10">
    <name type="scientific">Flexivirga oryzae</name>
    <dbReference type="NCBI Taxonomy" id="1794944"/>
    <lineage>
        <taxon>Bacteria</taxon>
        <taxon>Bacillati</taxon>
        <taxon>Actinomycetota</taxon>
        <taxon>Actinomycetes</taxon>
        <taxon>Micrococcales</taxon>
        <taxon>Dermacoccaceae</taxon>
        <taxon>Flexivirga</taxon>
    </lineage>
</organism>
<comment type="subcellular location">
    <subcellularLocation>
        <location evidence="1 7">Cell membrane</location>
        <topology evidence="1 7">Multi-pass membrane protein</topology>
    </subcellularLocation>
</comment>
<evidence type="ECO:0000313" key="10">
    <source>
        <dbReference type="Proteomes" id="UP000559182"/>
    </source>
</evidence>
<keyword evidence="3 7" id="KW-1003">Cell membrane</keyword>
<comment type="caution">
    <text evidence="9">The sequence shown here is derived from an EMBL/GenBank/DDBJ whole genome shotgun (WGS) entry which is preliminary data.</text>
</comment>
<keyword evidence="4 7" id="KW-0812">Transmembrane</keyword>
<dbReference type="Proteomes" id="UP000559182">
    <property type="component" value="Unassembled WGS sequence"/>
</dbReference>
<dbReference type="Pfam" id="PF09335">
    <property type="entry name" value="VTT_dom"/>
    <property type="match status" value="1"/>
</dbReference>
<dbReference type="InterPro" id="IPR032816">
    <property type="entry name" value="VTT_dom"/>
</dbReference>
<keyword evidence="10" id="KW-1185">Reference proteome</keyword>
<feature type="transmembrane region" description="Helical" evidence="7">
    <location>
        <begin position="141"/>
        <end position="161"/>
    </location>
</feature>
<feature type="transmembrane region" description="Helical" evidence="7">
    <location>
        <begin position="54"/>
        <end position="74"/>
    </location>
</feature>
<evidence type="ECO:0000256" key="2">
    <source>
        <dbReference type="ARBA" id="ARBA00010792"/>
    </source>
</evidence>
<dbReference type="PANTHER" id="PTHR30353">
    <property type="entry name" value="INNER MEMBRANE PROTEIN DEDA-RELATED"/>
    <property type="match status" value="1"/>
</dbReference>
<protein>
    <submittedName>
        <fullName evidence="9">Membrane protein DedA with SNARE-associated domain</fullName>
    </submittedName>
</protein>
<dbReference type="EMBL" id="JACHVQ010000001">
    <property type="protein sequence ID" value="MBB2892593.1"/>
    <property type="molecule type" value="Genomic_DNA"/>
</dbReference>
<name>A0A839N8W6_9MICO</name>
<evidence type="ECO:0000256" key="3">
    <source>
        <dbReference type="ARBA" id="ARBA00022475"/>
    </source>
</evidence>
<keyword evidence="6 7" id="KW-0472">Membrane</keyword>
<evidence type="ECO:0000256" key="7">
    <source>
        <dbReference type="RuleBase" id="RU367016"/>
    </source>
</evidence>
<dbReference type="AlphaFoldDB" id="A0A839N8W6"/>
<proteinExistence type="inferred from homology"/>
<evidence type="ECO:0000256" key="6">
    <source>
        <dbReference type="ARBA" id="ARBA00023136"/>
    </source>
</evidence>
<comment type="similarity">
    <text evidence="2 7">Belongs to the DedA family.</text>
</comment>
<feature type="transmembrane region" description="Helical" evidence="7">
    <location>
        <begin position="12"/>
        <end position="42"/>
    </location>
</feature>
<sequence length="219" mass="23949">MDHWLTTIPPLAVYLIAGLAVGIESLGVPIPGETILVAAAILSSRHEVSVSPHGIAIAAVLGAVIGDSIGYTIGRRYGHRLFAYLERRFPHHFSHDLVDYAEHVFERWGMAAVFVGRFIALLRIFAGPLSGSLKMHYPRFLLANATGAICWAGGTTYLVYYVGTAAEDYLKNFSYVALGVAVVLGLLGSTILRRKLERNVKLFAEERARHEAQAQQSTD</sequence>
<evidence type="ECO:0000313" key="9">
    <source>
        <dbReference type="EMBL" id="MBB2892593.1"/>
    </source>
</evidence>
<feature type="domain" description="VTT" evidence="8">
    <location>
        <begin position="30"/>
        <end position="160"/>
    </location>
</feature>
<evidence type="ECO:0000256" key="1">
    <source>
        <dbReference type="ARBA" id="ARBA00004651"/>
    </source>
</evidence>
<dbReference type="RefSeq" id="WP_183320745.1">
    <property type="nucleotide sequence ID" value="NZ_JACHVQ010000001.1"/>
</dbReference>
<accession>A0A839N8W6</accession>
<evidence type="ECO:0000259" key="8">
    <source>
        <dbReference type="Pfam" id="PF09335"/>
    </source>
</evidence>
<dbReference type="GO" id="GO:0005886">
    <property type="term" value="C:plasma membrane"/>
    <property type="evidence" value="ECO:0007669"/>
    <property type="project" value="UniProtKB-SubCell"/>
</dbReference>
<dbReference type="PANTHER" id="PTHR30353:SF15">
    <property type="entry name" value="INNER MEMBRANE PROTEIN YABI"/>
    <property type="match status" value="1"/>
</dbReference>
<reference evidence="9 10" key="1">
    <citation type="submission" date="2020-08" db="EMBL/GenBank/DDBJ databases">
        <title>Sequencing the genomes of 1000 actinobacteria strains.</title>
        <authorList>
            <person name="Klenk H.-P."/>
        </authorList>
    </citation>
    <scope>NUCLEOTIDE SEQUENCE [LARGE SCALE GENOMIC DNA]</scope>
    <source>
        <strain evidence="9 10">DSM 105369</strain>
    </source>
</reference>
<dbReference type="InterPro" id="IPR032818">
    <property type="entry name" value="DedA-like"/>
</dbReference>